<dbReference type="RefSeq" id="XP_075083303.1">
    <property type="nucleotide sequence ID" value="XM_075227202.1"/>
</dbReference>
<dbReference type="Proteomes" id="UP000790787">
    <property type="component" value="Chromosome 12"/>
</dbReference>
<proteinExistence type="predicted"/>
<evidence type="ECO:0000313" key="1">
    <source>
        <dbReference type="Proteomes" id="UP000790787"/>
    </source>
</evidence>
<name>A0AC58SEA5_TOBAC</name>
<reference evidence="2" key="2">
    <citation type="submission" date="2025-08" db="UniProtKB">
        <authorList>
            <consortium name="RefSeq"/>
        </authorList>
    </citation>
    <scope>IDENTIFICATION</scope>
    <source>
        <tissue evidence="2">Leaf</tissue>
    </source>
</reference>
<sequence>MGDFIAVLIVDDRINGNPIHETEVTDFRKFMRTCNMTEIKNVGREHTWTNKSIHSKIDRGVVNNEWMNQFSHLDMVVMEPYFSDHSPLCITIEENLEKGPKPFRFFNYMADHKKFAMKVEEGWYKTGQGKLMEHIWAKLKMIKFEMKQLAVSYFQGIGKNVETIRHKLLAVQDHMRILNYIAKQKSRNQWLQLGDDNTAYFFASIKNRVAQNKSRSPVTNSGELIQSEKAITEEIIGFYKQLLGSAATQLPAINPRVMQDGKCLTRDMQKQLILLVTRKEIIDALNDIDDQNAPGCDGFNALFYKRAWKII</sequence>
<organism evidence="1 2">
    <name type="scientific">Nicotiana tabacum</name>
    <name type="common">Common tobacco</name>
    <dbReference type="NCBI Taxonomy" id="4097"/>
    <lineage>
        <taxon>Eukaryota</taxon>
        <taxon>Viridiplantae</taxon>
        <taxon>Streptophyta</taxon>
        <taxon>Embryophyta</taxon>
        <taxon>Tracheophyta</taxon>
        <taxon>Spermatophyta</taxon>
        <taxon>Magnoliopsida</taxon>
        <taxon>eudicotyledons</taxon>
        <taxon>Gunneridae</taxon>
        <taxon>Pentapetalae</taxon>
        <taxon>asterids</taxon>
        <taxon>lamiids</taxon>
        <taxon>Solanales</taxon>
        <taxon>Solanaceae</taxon>
        <taxon>Nicotianoideae</taxon>
        <taxon>Nicotianeae</taxon>
        <taxon>Nicotiana</taxon>
    </lineage>
</organism>
<reference evidence="1" key="1">
    <citation type="journal article" date="2014" name="Nat. Commun.">
        <title>The tobacco genome sequence and its comparison with those of tomato and potato.</title>
        <authorList>
            <person name="Sierro N."/>
            <person name="Battey J.N."/>
            <person name="Ouadi S."/>
            <person name="Bakaher N."/>
            <person name="Bovet L."/>
            <person name="Willig A."/>
            <person name="Goepfert S."/>
            <person name="Peitsch M.C."/>
            <person name="Ivanov N.V."/>
        </authorList>
    </citation>
    <scope>NUCLEOTIDE SEQUENCE [LARGE SCALE GENOMIC DNA]</scope>
</reference>
<evidence type="ECO:0000313" key="2">
    <source>
        <dbReference type="RefSeq" id="XP_075083303.1"/>
    </source>
</evidence>
<gene>
    <name evidence="2" type="primary">LOC142167048</name>
</gene>
<protein>
    <submittedName>
        <fullName evidence="2">Uncharacterized protein LOC142167048</fullName>
    </submittedName>
</protein>
<accession>A0AC58SEA5</accession>
<keyword evidence="1" id="KW-1185">Reference proteome</keyword>